<protein>
    <submittedName>
        <fullName evidence="6">C-CAP/cofactor C-like domain-containing protein</fullName>
    </submittedName>
</protein>
<evidence type="ECO:0000313" key="5">
    <source>
        <dbReference type="Proteomes" id="UP000887561"/>
    </source>
</evidence>
<feature type="compositionally biased region" description="Low complexity" evidence="3">
    <location>
        <begin position="21"/>
        <end position="44"/>
    </location>
</feature>
<dbReference type="InterPro" id="IPR039093">
    <property type="entry name" value="XRP2"/>
</dbReference>
<dbReference type="Gene3D" id="2.160.20.70">
    <property type="match status" value="1"/>
</dbReference>
<dbReference type="GO" id="GO:0006892">
    <property type="term" value="P:post-Golgi vesicle-mediated transport"/>
    <property type="evidence" value="ECO:0007669"/>
    <property type="project" value="TreeGrafter"/>
</dbReference>
<dbReference type="InterPro" id="IPR017901">
    <property type="entry name" value="C-CAP_CF_C-like"/>
</dbReference>
<feature type="domain" description="C-CAP/cofactor C-like" evidence="4">
    <location>
        <begin position="48"/>
        <end position="199"/>
    </location>
</feature>
<dbReference type="GO" id="GO:0005096">
    <property type="term" value="F:GTPase activator activity"/>
    <property type="evidence" value="ECO:0007669"/>
    <property type="project" value="InterPro"/>
</dbReference>
<dbReference type="SMART" id="SM00673">
    <property type="entry name" value="CARP"/>
    <property type="match status" value="1"/>
</dbReference>
<dbReference type="AlphaFoldDB" id="A0A915LS33"/>
<dbReference type="InterPro" id="IPR016098">
    <property type="entry name" value="CAP/MinC_C"/>
</dbReference>
<organism evidence="5 6">
    <name type="scientific">Meloidogyne javanica</name>
    <name type="common">Root-knot nematode worm</name>
    <dbReference type="NCBI Taxonomy" id="6303"/>
    <lineage>
        <taxon>Eukaryota</taxon>
        <taxon>Metazoa</taxon>
        <taxon>Ecdysozoa</taxon>
        <taxon>Nematoda</taxon>
        <taxon>Chromadorea</taxon>
        <taxon>Rhabditida</taxon>
        <taxon>Tylenchina</taxon>
        <taxon>Tylenchomorpha</taxon>
        <taxon>Tylenchoidea</taxon>
        <taxon>Meloidogynidae</taxon>
        <taxon>Meloidogyninae</taxon>
        <taxon>Meloidogyne</taxon>
        <taxon>Meloidogyne incognita group</taxon>
    </lineage>
</organism>
<dbReference type="PROSITE" id="PS51329">
    <property type="entry name" value="C_CAP_COFACTOR_C"/>
    <property type="match status" value="1"/>
</dbReference>
<dbReference type="Proteomes" id="UP000887561">
    <property type="component" value="Unplaced"/>
</dbReference>
<dbReference type="PANTHER" id="PTHR15440">
    <property type="entry name" value="XRP2 PROTEIN"/>
    <property type="match status" value="1"/>
</dbReference>
<dbReference type="GO" id="GO:0005929">
    <property type="term" value="C:cilium"/>
    <property type="evidence" value="ECO:0007669"/>
    <property type="project" value="TreeGrafter"/>
</dbReference>
<dbReference type="GO" id="GO:0000166">
    <property type="term" value="F:nucleotide binding"/>
    <property type="evidence" value="ECO:0007669"/>
    <property type="project" value="UniProtKB-KW"/>
</dbReference>
<comment type="similarity">
    <text evidence="1">Belongs to the TBCC family.</text>
</comment>
<keyword evidence="5" id="KW-1185">Reference proteome</keyword>
<evidence type="ECO:0000256" key="1">
    <source>
        <dbReference type="ARBA" id="ARBA00008848"/>
    </source>
</evidence>
<feature type="region of interest" description="Disordered" evidence="3">
    <location>
        <begin position="1"/>
        <end position="45"/>
    </location>
</feature>
<accession>A0A915LS33</accession>
<reference evidence="6" key="1">
    <citation type="submission" date="2022-11" db="UniProtKB">
        <authorList>
            <consortium name="WormBaseParasite"/>
        </authorList>
    </citation>
    <scope>IDENTIFICATION</scope>
</reference>
<evidence type="ECO:0000313" key="6">
    <source>
        <dbReference type="WBParaSite" id="scaffold1767_cov191.g3607"/>
    </source>
</evidence>
<dbReference type="Pfam" id="PF07986">
    <property type="entry name" value="TBCC"/>
    <property type="match status" value="1"/>
</dbReference>
<keyword evidence="2" id="KW-0547">Nucleotide-binding</keyword>
<dbReference type="WBParaSite" id="scaffold1767_cov191.g3607">
    <property type="protein sequence ID" value="scaffold1767_cov191.g3607"/>
    <property type="gene ID" value="scaffold1767_cov191.g3607"/>
</dbReference>
<dbReference type="GO" id="GO:1990075">
    <property type="term" value="C:periciliary membrane compartment"/>
    <property type="evidence" value="ECO:0007669"/>
    <property type="project" value="TreeGrafter"/>
</dbReference>
<name>A0A915LS33_MELJA</name>
<evidence type="ECO:0000256" key="2">
    <source>
        <dbReference type="ARBA" id="ARBA00022741"/>
    </source>
</evidence>
<dbReference type="InterPro" id="IPR006599">
    <property type="entry name" value="CARP_motif"/>
</dbReference>
<sequence length="199" mass="21200">MFTFTHKPSKKGSSKGGGGSSSSEDLAASGGRSSPSESGSMSSAQGYPPLMNADNAFIDLNEQTCVKESGQLNGLQFTIRGCTSSVLALLDYVSSVIIEDCNNCIFICGPSRGSVFMRNCTNCLLLAASHMAAAGLDRTKNLWKEVRNFTPDTGNFQTMPFDPFGNGAIACEVVTDELLERLSTFMEQECAHELLLGPS</sequence>
<dbReference type="PANTHER" id="PTHR15440:SF0">
    <property type="entry name" value="PROTEIN XRP2"/>
    <property type="match status" value="1"/>
</dbReference>
<proteinExistence type="inferred from homology"/>
<evidence type="ECO:0000256" key="3">
    <source>
        <dbReference type="SAM" id="MobiDB-lite"/>
    </source>
</evidence>
<evidence type="ECO:0000259" key="4">
    <source>
        <dbReference type="PROSITE" id="PS51329"/>
    </source>
</evidence>
<dbReference type="InterPro" id="IPR012945">
    <property type="entry name" value="Tubulin-bd_cofactor_C_dom"/>
</dbReference>